<name>X1DVR9_9ZZZZ</name>
<organism evidence="1">
    <name type="scientific">marine sediment metagenome</name>
    <dbReference type="NCBI Taxonomy" id="412755"/>
    <lineage>
        <taxon>unclassified sequences</taxon>
        <taxon>metagenomes</taxon>
        <taxon>ecological metagenomes</taxon>
    </lineage>
</organism>
<sequence length="218" mass="24502">MKEPVLFLSVDDTEVYLGDDFYASGYFIDKTGFVADQTITLLFDTIVTNTTKTNSMGQFDFSIHASLDYRPASYNLTVITTYNNTLFTSNIVVVNIHKIPTTLLLSVPKNQYKPAELISFSGQLITYSDEGIQDSIILHFAGENVSLLTNDTGHFTYEFSKPLFFGEYTVYATFTPETVYEPCKSQVIKIYVNTPTYLTIFTNTTNVDIGEPVIVWGT</sequence>
<comment type="caution">
    <text evidence="1">The sequence shown here is derived from an EMBL/GenBank/DDBJ whole genome shotgun (WGS) entry which is preliminary data.</text>
</comment>
<proteinExistence type="predicted"/>
<feature type="non-terminal residue" evidence="1">
    <location>
        <position position="218"/>
    </location>
</feature>
<protein>
    <recommendedName>
        <fullName evidence="2">Bacterial Ig-like domain-containing protein</fullName>
    </recommendedName>
</protein>
<dbReference type="EMBL" id="BART01028045">
    <property type="protein sequence ID" value="GAH00453.1"/>
    <property type="molecule type" value="Genomic_DNA"/>
</dbReference>
<evidence type="ECO:0000313" key="1">
    <source>
        <dbReference type="EMBL" id="GAH00453.1"/>
    </source>
</evidence>
<accession>X1DVR9</accession>
<gene>
    <name evidence="1" type="ORF">S01H4_49564</name>
</gene>
<reference evidence="1" key="1">
    <citation type="journal article" date="2014" name="Front. Microbiol.">
        <title>High frequency of phylogenetically diverse reductive dehalogenase-homologous genes in deep subseafloor sedimentary metagenomes.</title>
        <authorList>
            <person name="Kawai M."/>
            <person name="Futagami T."/>
            <person name="Toyoda A."/>
            <person name="Takaki Y."/>
            <person name="Nishi S."/>
            <person name="Hori S."/>
            <person name="Arai W."/>
            <person name="Tsubouchi T."/>
            <person name="Morono Y."/>
            <person name="Uchiyama I."/>
            <person name="Ito T."/>
            <person name="Fujiyama A."/>
            <person name="Inagaki F."/>
            <person name="Takami H."/>
        </authorList>
    </citation>
    <scope>NUCLEOTIDE SEQUENCE</scope>
    <source>
        <strain evidence="1">Expedition CK06-06</strain>
    </source>
</reference>
<dbReference type="AlphaFoldDB" id="X1DVR9"/>
<evidence type="ECO:0008006" key="2">
    <source>
        <dbReference type="Google" id="ProtNLM"/>
    </source>
</evidence>